<dbReference type="SUPFAM" id="SSF81336">
    <property type="entry name" value="F1F0 ATP synthase subunit A"/>
    <property type="match status" value="1"/>
</dbReference>
<evidence type="ECO:0000313" key="13">
    <source>
        <dbReference type="EMBL" id="EHM87302.1"/>
    </source>
</evidence>
<protein>
    <recommendedName>
        <fullName evidence="11 12">ATP synthase subunit a</fullName>
    </recommendedName>
    <alternativeName>
        <fullName evidence="11">ATP synthase F0 sector subunit a</fullName>
    </alternativeName>
    <alternativeName>
        <fullName evidence="11">F-ATPase subunit 6</fullName>
    </alternativeName>
</protein>
<reference evidence="13 14" key="1">
    <citation type="submission" date="2011-10" db="EMBL/GenBank/DDBJ databases">
        <title>The Genome Sequence of Actinomyces graevenitzii C83.</title>
        <authorList>
            <consortium name="The Broad Institute Genome Sequencing Platform"/>
            <consortium name="The Broad Institute Genome Sequencing Center for Infectious Disease"/>
            <person name="Earl A."/>
            <person name="Ward D."/>
            <person name="Feldgarden M."/>
            <person name="Gevers D."/>
            <person name="Sibley C.D."/>
            <person name="Field T.R."/>
            <person name="Grinwis M."/>
            <person name="Eshaghurshan C.S."/>
            <person name="Surette M.G."/>
            <person name="Young S.K."/>
            <person name="Zeng Q."/>
            <person name="Gargeya S."/>
            <person name="Fitzgerald M."/>
            <person name="Haas B."/>
            <person name="Abouelleil A."/>
            <person name="Alvarado L."/>
            <person name="Arachchi H.M."/>
            <person name="Berlin A."/>
            <person name="Brown A."/>
            <person name="Chapman S.B."/>
            <person name="Chen Z."/>
            <person name="Dunbar C."/>
            <person name="Freedman E."/>
            <person name="Gearin G."/>
            <person name="Goldberg J."/>
            <person name="Griggs A."/>
            <person name="Gujja S."/>
            <person name="Heiman D."/>
            <person name="Howarth C."/>
            <person name="Larson L."/>
            <person name="Lui A."/>
            <person name="MacDonald P.J.P."/>
            <person name="Montmayeur A."/>
            <person name="Murphy C."/>
            <person name="Neiman D."/>
            <person name="Pearson M."/>
            <person name="Priest M."/>
            <person name="Roberts A."/>
            <person name="Saif S."/>
            <person name="Shea T."/>
            <person name="Shenoy N."/>
            <person name="Sisk P."/>
            <person name="Stolte C."/>
            <person name="Sykes S."/>
            <person name="Wortman J."/>
            <person name="Nusbaum C."/>
            <person name="Birren B."/>
        </authorList>
    </citation>
    <scope>NUCLEOTIDE SEQUENCE [LARGE SCALE GENOMIC DNA]</scope>
    <source>
        <strain evidence="13 14">C83</strain>
    </source>
</reference>
<evidence type="ECO:0000256" key="6">
    <source>
        <dbReference type="ARBA" id="ARBA00022781"/>
    </source>
</evidence>
<evidence type="ECO:0000256" key="1">
    <source>
        <dbReference type="ARBA" id="ARBA00004141"/>
    </source>
</evidence>
<evidence type="ECO:0000256" key="12">
    <source>
        <dbReference type="RuleBase" id="RU000483"/>
    </source>
</evidence>
<evidence type="ECO:0000256" key="2">
    <source>
        <dbReference type="ARBA" id="ARBA00006810"/>
    </source>
</evidence>
<proteinExistence type="inferred from homology"/>
<keyword evidence="9 11" id="KW-0472">Membrane</keyword>
<evidence type="ECO:0000256" key="7">
    <source>
        <dbReference type="ARBA" id="ARBA00022989"/>
    </source>
</evidence>
<feature type="transmembrane region" description="Helical" evidence="11">
    <location>
        <begin position="175"/>
        <end position="194"/>
    </location>
</feature>
<feature type="transmembrane region" description="Helical" evidence="11">
    <location>
        <begin position="200"/>
        <end position="222"/>
    </location>
</feature>
<feature type="transmembrane region" description="Helical" evidence="11">
    <location>
        <begin position="45"/>
        <end position="65"/>
    </location>
</feature>
<name>G9PHF3_9ACTO</name>
<evidence type="ECO:0000256" key="10">
    <source>
        <dbReference type="ARBA" id="ARBA00023310"/>
    </source>
</evidence>
<evidence type="ECO:0000256" key="4">
    <source>
        <dbReference type="ARBA" id="ARBA00022547"/>
    </source>
</evidence>
<dbReference type="PRINTS" id="PR00123">
    <property type="entry name" value="ATPASEA"/>
</dbReference>
<dbReference type="PATRIC" id="fig|435830.3.peg.1615"/>
<keyword evidence="14" id="KW-1185">Reference proteome</keyword>
<dbReference type="InterPro" id="IPR035908">
    <property type="entry name" value="F0_ATP_A_sf"/>
</dbReference>
<evidence type="ECO:0000313" key="14">
    <source>
        <dbReference type="Proteomes" id="UP000003822"/>
    </source>
</evidence>
<accession>G9PHF3</accession>
<feature type="transmembrane region" description="Helical" evidence="11">
    <location>
        <begin position="105"/>
        <end position="127"/>
    </location>
</feature>
<keyword evidence="6 11" id="KW-0375">Hydrogen ion transport</keyword>
<dbReference type="InterPro" id="IPR045083">
    <property type="entry name" value="ATP_synth_F0_asu_bact/mt"/>
</dbReference>
<evidence type="ECO:0000256" key="3">
    <source>
        <dbReference type="ARBA" id="ARBA00022448"/>
    </source>
</evidence>
<organism evidence="13 14">
    <name type="scientific">Actinomyces graevenitzii C83</name>
    <dbReference type="NCBI Taxonomy" id="435830"/>
    <lineage>
        <taxon>Bacteria</taxon>
        <taxon>Bacillati</taxon>
        <taxon>Actinomycetota</taxon>
        <taxon>Actinomycetes</taxon>
        <taxon>Actinomycetales</taxon>
        <taxon>Actinomycetaceae</taxon>
        <taxon>Actinomyces</taxon>
    </lineage>
</organism>
<keyword evidence="11" id="KW-1003">Cell membrane</keyword>
<keyword evidence="3 11" id="KW-0813">Transport</keyword>
<comment type="caution">
    <text evidence="13">The sequence shown here is derived from an EMBL/GenBank/DDBJ whole genome shotgun (WGS) entry which is preliminary data.</text>
</comment>
<dbReference type="eggNOG" id="COG0356">
    <property type="taxonomic scope" value="Bacteria"/>
</dbReference>
<dbReference type="Proteomes" id="UP000003822">
    <property type="component" value="Unassembled WGS sequence"/>
</dbReference>
<keyword evidence="10 11" id="KW-0066">ATP synthesis</keyword>
<dbReference type="HAMAP" id="MF_01393">
    <property type="entry name" value="ATP_synth_a_bact"/>
    <property type="match status" value="1"/>
</dbReference>
<dbReference type="PANTHER" id="PTHR11410">
    <property type="entry name" value="ATP SYNTHASE SUBUNIT A"/>
    <property type="match status" value="1"/>
</dbReference>
<keyword evidence="5 11" id="KW-0812">Transmembrane</keyword>
<dbReference type="InterPro" id="IPR000568">
    <property type="entry name" value="ATP_synth_F0_asu"/>
</dbReference>
<dbReference type="GO" id="GO:0045259">
    <property type="term" value="C:proton-transporting ATP synthase complex"/>
    <property type="evidence" value="ECO:0007669"/>
    <property type="project" value="UniProtKB-KW"/>
</dbReference>
<keyword evidence="7 11" id="KW-1133">Transmembrane helix</keyword>
<evidence type="ECO:0000256" key="11">
    <source>
        <dbReference type="HAMAP-Rule" id="MF_01393"/>
    </source>
</evidence>
<evidence type="ECO:0000256" key="9">
    <source>
        <dbReference type="ARBA" id="ARBA00023136"/>
    </source>
</evidence>
<comment type="function">
    <text evidence="11 12">Key component of the proton channel; it plays a direct role in the translocation of protons across the membrane.</text>
</comment>
<gene>
    <name evidence="11" type="primary">atpB</name>
    <name evidence="13" type="ORF">HMPREF0045_01681</name>
</gene>
<keyword evidence="8 11" id="KW-0406">Ion transport</keyword>
<feature type="transmembrane region" description="Helical" evidence="11">
    <location>
        <begin position="133"/>
        <end position="154"/>
    </location>
</feature>
<dbReference type="Pfam" id="PF00119">
    <property type="entry name" value="ATP-synt_A"/>
    <property type="match status" value="1"/>
</dbReference>
<keyword evidence="4 11" id="KW-0138">CF(0)</keyword>
<feature type="transmembrane region" description="Helical" evidence="11">
    <location>
        <begin position="234"/>
        <end position="266"/>
    </location>
</feature>
<dbReference type="CDD" id="cd00310">
    <property type="entry name" value="ATP-synt_Fo_a_6"/>
    <property type="match status" value="1"/>
</dbReference>
<dbReference type="HOGENOM" id="CLU_041018_0_1_11"/>
<evidence type="ECO:0000256" key="5">
    <source>
        <dbReference type="ARBA" id="ARBA00022692"/>
    </source>
</evidence>
<sequence>MLDVTAPAQLVTAVAAKGGFVPPSIDDFFPPALAFLNTPFELNRIMLVRIIMTLVLVLAFGIGAARAKLVPGRFQNMLEMLLEFVRKNVAEDALGERRAVRYTPVLTVVFLGILFMNLAGIIPGLQVAGTSVIGMPLVFAIFSYVIFVAAGIKASHGNPFKFFKDQTMPKGVPGVLYVLVTPIEIFSTFIMRPVTLTLRLLANMVSGHILLALCFLATNALFFEASGWIKGLGVITLGLGLVFILFEAFVAVLQAYIFALLTAVYIDTSISAH</sequence>
<dbReference type="EMBL" id="ACRN01000015">
    <property type="protein sequence ID" value="EHM87302.1"/>
    <property type="molecule type" value="Genomic_DNA"/>
</dbReference>
<dbReference type="GO" id="GO:0046933">
    <property type="term" value="F:proton-transporting ATP synthase activity, rotational mechanism"/>
    <property type="evidence" value="ECO:0007669"/>
    <property type="project" value="UniProtKB-UniRule"/>
</dbReference>
<evidence type="ECO:0000256" key="8">
    <source>
        <dbReference type="ARBA" id="ARBA00023065"/>
    </source>
</evidence>
<comment type="subcellular location">
    <subcellularLocation>
        <location evidence="11 12">Cell membrane</location>
        <topology evidence="11 12">Multi-pass membrane protein</topology>
    </subcellularLocation>
    <subcellularLocation>
        <location evidence="1">Membrane</location>
        <topology evidence="1">Multi-pass membrane protein</topology>
    </subcellularLocation>
</comment>
<dbReference type="Gene3D" id="1.20.120.220">
    <property type="entry name" value="ATP synthase, F0 complex, subunit A"/>
    <property type="match status" value="1"/>
</dbReference>
<comment type="similarity">
    <text evidence="2 11 12">Belongs to the ATPase A chain family.</text>
</comment>
<dbReference type="GO" id="GO:0005886">
    <property type="term" value="C:plasma membrane"/>
    <property type="evidence" value="ECO:0007669"/>
    <property type="project" value="UniProtKB-SubCell"/>
</dbReference>
<dbReference type="STRING" id="435830.HMPREF0045_01681"/>
<dbReference type="NCBIfam" id="TIGR01131">
    <property type="entry name" value="ATP_synt_6_or_A"/>
    <property type="match status" value="1"/>
</dbReference>
<dbReference type="AlphaFoldDB" id="G9PHF3"/>
<dbReference type="PANTHER" id="PTHR11410:SF0">
    <property type="entry name" value="ATP SYNTHASE SUBUNIT A"/>
    <property type="match status" value="1"/>
</dbReference>